<reference evidence="14 15" key="1">
    <citation type="submission" date="2015-07" db="EMBL/GenBank/DDBJ databases">
        <title>Foodborne Vibrio parahaemolyticus Isolates.</title>
        <authorList>
            <person name="Ronholm J."/>
            <person name="Petronella N."/>
            <person name="Kenwell R."/>
            <person name="Banerjee S."/>
        </authorList>
    </citation>
    <scope>NUCLEOTIDE SEQUENCE [LARGE SCALE GENOMIC DNA]</scope>
    <source>
        <strain evidence="14 15">HS-06-05</strain>
    </source>
</reference>
<dbReference type="GO" id="GO:0009011">
    <property type="term" value="F:alpha-1,4-glucan glucosyltransferase (ADP-glucose donor) activity"/>
    <property type="evidence" value="ECO:0007669"/>
    <property type="project" value="UniProtKB-UniRule"/>
</dbReference>
<keyword evidence="7 11" id="KW-0328">Glycosyltransferase</keyword>
<evidence type="ECO:0000256" key="7">
    <source>
        <dbReference type="ARBA" id="ARBA00022676"/>
    </source>
</evidence>
<dbReference type="NCBIfam" id="NF001903">
    <property type="entry name" value="PRK00654.2-2"/>
    <property type="match status" value="1"/>
</dbReference>
<evidence type="ECO:0000256" key="8">
    <source>
        <dbReference type="ARBA" id="ARBA00022679"/>
    </source>
</evidence>
<dbReference type="NCBIfam" id="NF001906">
    <property type="entry name" value="PRK00654.2-5"/>
    <property type="match status" value="1"/>
</dbReference>
<keyword evidence="8 11" id="KW-0808">Transferase</keyword>
<dbReference type="Pfam" id="PF00534">
    <property type="entry name" value="Glycos_transf_1"/>
    <property type="match status" value="1"/>
</dbReference>
<comment type="caution">
    <text evidence="14">The sequence shown here is derived from an EMBL/GenBank/DDBJ whole genome shotgun (WGS) entry which is preliminary data.</text>
</comment>
<protein>
    <recommendedName>
        <fullName evidence="6 11">Glycogen synthase</fullName>
        <ecNumber evidence="5 11">2.4.1.21</ecNumber>
    </recommendedName>
    <alternativeName>
        <fullName evidence="10 11">Starch [bacterial glycogen] synthase</fullName>
    </alternativeName>
</protein>
<dbReference type="HAMAP" id="MF_00484">
    <property type="entry name" value="Glycogen_synth"/>
    <property type="match status" value="1"/>
</dbReference>
<dbReference type="EC" id="2.4.1.21" evidence="5 11"/>
<evidence type="ECO:0000313" key="14">
    <source>
        <dbReference type="EMBL" id="KOY42007.1"/>
    </source>
</evidence>
<evidence type="ECO:0000256" key="1">
    <source>
        <dbReference type="ARBA" id="ARBA00001478"/>
    </source>
</evidence>
<accession>A0AAW3J5I7</accession>
<dbReference type="InterPro" id="IPR013534">
    <property type="entry name" value="Starch_synth_cat_dom"/>
</dbReference>
<evidence type="ECO:0000256" key="6">
    <source>
        <dbReference type="ARBA" id="ARBA00019935"/>
    </source>
</evidence>
<dbReference type="Pfam" id="PF08323">
    <property type="entry name" value="Glyco_transf_5"/>
    <property type="match status" value="1"/>
</dbReference>
<comment type="catalytic activity">
    <reaction evidence="1 11">
        <text>[(1-&gt;4)-alpha-D-glucosyl](n) + ADP-alpha-D-glucose = [(1-&gt;4)-alpha-D-glucosyl](n+1) + ADP + H(+)</text>
        <dbReference type="Rhea" id="RHEA:18189"/>
        <dbReference type="Rhea" id="RHEA-COMP:9584"/>
        <dbReference type="Rhea" id="RHEA-COMP:9587"/>
        <dbReference type="ChEBI" id="CHEBI:15378"/>
        <dbReference type="ChEBI" id="CHEBI:15444"/>
        <dbReference type="ChEBI" id="CHEBI:57498"/>
        <dbReference type="ChEBI" id="CHEBI:456216"/>
        <dbReference type="EC" id="2.4.1.21"/>
    </reaction>
</comment>
<evidence type="ECO:0000256" key="10">
    <source>
        <dbReference type="ARBA" id="ARBA00031722"/>
    </source>
</evidence>
<comment type="similarity">
    <text evidence="4 11">Belongs to the glycosyltransferase 1 family. Bacterial/plant glycogen synthase subfamily.</text>
</comment>
<gene>
    <name evidence="11" type="primary">glgA</name>
    <name evidence="14" type="ORF">ACX05_02930</name>
</gene>
<feature type="domain" description="Starch synthase catalytic" evidence="13">
    <location>
        <begin position="23"/>
        <end position="254"/>
    </location>
</feature>
<dbReference type="GO" id="GO:0004373">
    <property type="term" value="F:alpha-1,4-glucan glucosyltransferase (UDP-glucose donor) activity"/>
    <property type="evidence" value="ECO:0007669"/>
    <property type="project" value="InterPro"/>
</dbReference>
<feature type="domain" description="Glycosyl transferase family 1" evidence="12">
    <location>
        <begin position="311"/>
        <end position="460"/>
    </location>
</feature>
<evidence type="ECO:0000256" key="4">
    <source>
        <dbReference type="ARBA" id="ARBA00010281"/>
    </source>
</evidence>
<evidence type="ECO:0000259" key="12">
    <source>
        <dbReference type="Pfam" id="PF00534"/>
    </source>
</evidence>
<dbReference type="Gene3D" id="3.40.50.2000">
    <property type="entry name" value="Glycogen Phosphorylase B"/>
    <property type="match status" value="2"/>
</dbReference>
<proteinExistence type="inferred from homology"/>
<evidence type="ECO:0000256" key="9">
    <source>
        <dbReference type="ARBA" id="ARBA00023056"/>
    </source>
</evidence>
<sequence>MCRKRALLLFRKEHELATNNLSILFVASEVEGLIKSGGLADVAKALPEALQNLQQDVRITIPAYTSIERLADAEVVLETNLTSWPHTEYRVLLLTLGNNPVYLIDCEPYFNRPSMYAENNQAYTDNGERFAFFSAACLDMLPKLAFQPDIIHANDWHTGLVPFLLKHRYGNDPFFAHTKSVISIHNAVFKGVFSYDDVQCLPEFHCRNVPDAAVSATHITMLKAGVMNADKINAVSPTYAEELKTELGSHGMAWEFQQRAGDLVGILNGCDYSAWNPETDAYLPMNYSADKQSMVLGKNTCKRALQQKLNLAEKDVAMFGMVCRLTQQKGVHYLLPALADFLKHDVQVVVVGTGDPVLAAQLEEVAAQFSDKFVFVEAYDNELAHLVEAGSDFFLMPSEFEPCGLNQIYSMAYGTLPIVRGVGGLKDSVNDYDVDPCDATGFVFYEPTSQALLLTMLRALLLYAQNLMEVQRVQLHAMQKDFCWRKAAESYLQLYRSALN</sequence>
<dbReference type="EMBL" id="LIRS01000018">
    <property type="protein sequence ID" value="KOY42007.1"/>
    <property type="molecule type" value="Genomic_DNA"/>
</dbReference>
<dbReference type="PANTHER" id="PTHR45825">
    <property type="entry name" value="GRANULE-BOUND STARCH SYNTHASE 1, CHLOROPLASTIC/AMYLOPLASTIC"/>
    <property type="match status" value="1"/>
</dbReference>
<evidence type="ECO:0000256" key="5">
    <source>
        <dbReference type="ARBA" id="ARBA00012588"/>
    </source>
</evidence>
<dbReference type="PANTHER" id="PTHR45825:SF11">
    <property type="entry name" value="ALPHA AMYLASE DOMAIN-CONTAINING PROTEIN"/>
    <property type="match status" value="1"/>
</dbReference>
<name>A0AAW3J5I7_VIBPH</name>
<dbReference type="SUPFAM" id="SSF53756">
    <property type="entry name" value="UDP-Glycosyltransferase/glycogen phosphorylase"/>
    <property type="match status" value="1"/>
</dbReference>
<keyword evidence="9 11" id="KW-0320">Glycogen biosynthesis</keyword>
<evidence type="ECO:0000256" key="2">
    <source>
        <dbReference type="ARBA" id="ARBA00002764"/>
    </source>
</evidence>
<dbReference type="NCBIfam" id="TIGR02095">
    <property type="entry name" value="glgA"/>
    <property type="match status" value="1"/>
</dbReference>
<organism evidence="14 15">
    <name type="scientific">Vibrio parahaemolyticus</name>
    <dbReference type="NCBI Taxonomy" id="670"/>
    <lineage>
        <taxon>Bacteria</taxon>
        <taxon>Pseudomonadati</taxon>
        <taxon>Pseudomonadota</taxon>
        <taxon>Gammaproteobacteria</taxon>
        <taxon>Vibrionales</taxon>
        <taxon>Vibrionaceae</taxon>
        <taxon>Vibrio</taxon>
    </lineage>
</organism>
<evidence type="ECO:0000256" key="11">
    <source>
        <dbReference type="HAMAP-Rule" id="MF_00484"/>
    </source>
</evidence>
<dbReference type="GO" id="GO:0005829">
    <property type="term" value="C:cytosol"/>
    <property type="evidence" value="ECO:0007669"/>
    <property type="project" value="TreeGrafter"/>
</dbReference>
<evidence type="ECO:0000256" key="3">
    <source>
        <dbReference type="ARBA" id="ARBA00004964"/>
    </source>
</evidence>
<comment type="function">
    <text evidence="2 11">Synthesizes alpha-1,4-glucan chains using ADP-glucose.</text>
</comment>
<dbReference type="InterPro" id="IPR011835">
    <property type="entry name" value="GS/SS"/>
</dbReference>
<dbReference type="CDD" id="cd03791">
    <property type="entry name" value="GT5_Glycogen_synthase_DULL1-like"/>
    <property type="match status" value="1"/>
</dbReference>
<evidence type="ECO:0000313" key="15">
    <source>
        <dbReference type="Proteomes" id="UP000037697"/>
    </source>
</evidence>
<dbReference type="Proteomes" id="UP000037697">
    <property type="component" value="Unassembled WGS sequence"/>
</dbReference>
<dbReference type="AlphaFoldDB" id="A0AAW3J5I7"/>
<evidence type="ECO:0000259" key="13">
    <source>
        <dbReference type="Pfam" id="PF08323"/>
    </source>
</evidence>
<feature type="binding site" evidence="11">
    <location>
        <position position="35"/>
    </location>
    <ligand>
        <name>ADP-alpha-D-glucose</name>
        <dbReference type="ChEBI" id="CHEBI:57498"/>
    </ligand>
</feature>
<dbReference type="InterPro" id="IPR001296">
    <property type="entry name" value="Glyco_trans_1"/>
</dbReference>
<comment type="pathway">
    <text evidence="3 11">Glycan biosynthesis; glycogen biosynthesis.</text>
</comment>
<dbReference type="GO" id="GO:0005978">
    <property type="term" value="P:glycogen biosynthetic process"/>
    <property type="evidence" value="ECO:0007669"/>
    <property type="project" value="UniProtKB-UniRule"/>
</dbReference>